<sequence>EPELRQLFYNLSKQAERADLYKVLNACSQIRDHFQAKSASSSSSSSVTLQKGFERPIYYCLLKCFGHHGYVKEAIGVLEDMKSYGLTLDIESLNFVLQGAVVAGSQEHVEDVLEMIQQLGPNPPTEGLRQDSSQHLIEQEDPIRVKSSEKEQEGEEGKLDGEDGRGRDAVILPREMTRNWTSSTYSILMEHCLLNHNLEYGLALMASSIRSNKPLQFEAMLKLIWMSIHAKEVRLAAELAILTEKETMRNLPPSSWMNILRACSEAFYLPGIELAWQKAVVEGLLIPDEGLVLSILAVTAREGCPQFSRIVLDSLNPSPISFSSNSSSLEKVMPSNNSGRFGKRSSPSPTSTPQPPPPPPPKGKITLQEWHLSPLFESQCVGRDFEGAIRTLSIMKSHGHQLGPNLIHQLSIACYKAGKIQETFRKLVEIGRDEDPLKGGVDISSVNALMSASVWSGDLDLAVEIYEVGMTLYDSVRKDERNPPPPSVPKRIEDRCLVQPNLETYHILLSGCIDHKDRKLGQRVLRDIVQSKLKPNEITYERMIILCLTQESYEDSFGFLEQAKMEDIFPTRKSYEAMIRRCHGVGDERWRLLYDEMVEAGYRPGRSLRDQLGEDAEVKDGWRG</sequence>
<gene>
    <name evidence="1" type="ORF">IE53DRAFT_318903</name>
</gene>
<evidence type="ECO:0000313" key="1">
    <source>
        <dbReference type="EMBL" id="PWN48694.1"/>
    </source>
</evidence>
<dbReference type="Proteomes" id="UP000245626">
    <property type="component" value="Unassembled WGS sequence"/>
</dbReference>
<accession>A0ACD0NSB0</accession>
<keyword evidence="2" id="KW-1185">Reference proteome</keyword>
<dbReference type="EMBL" id="KZ820156">
    <property type="protein sequence ID" value="PWN48694.1"/>
    <property type="molecule type" value="Genomic_DNA"/>
</dbReference>
<feature type="non-terminal residue" evidence="1">
    <location>
        <position position="1"/>
    </location>
</feature>
<name>A0ACD0NSB0_9BASI</name>
<reference evidence="1 2" key="1">
    <citation type="journal article" date="2018" name="Mol. Biol. Evol.">
        <title>Broad Genomic Sampling Reveals a Smut Pathogenic Ancestry of the Fungal Clade Ustilaginomycotina.</title>
        <authorList>
            <person name="Kijpornyongpan T."/>
            <person name="Mondo S.J."/>
            <person name="Barry K."/>
            <person name="Sandor L."/>
            <person name="Lee J."/>
            <person name="Lipzen A."/>
            <person name="Pangilinan J."/>
            <person name="LaButti K."/>
            <person name="Hainaut M."/>
            <person name="Henrissat B."/>
            <person name="Grigoriev I.V."/>
            <person name="Spatafora J.W."/>
            <person name="Aime M.C."/>
        </authorList>
    </citation>
    <scope>NUCLEOTIDE SEQUENCE [LARGE SCALE GENOMIC DNA]</scope>
    <source>
        <strain evidence="1 2">SA 807</strain>
    </source>
</reference>
<protein>
    <submittedName>
        <fullName evidence="1">Uncharacterized protein</fullName>
    </submittedName>
</protein>
<organism evidence="1 2">
    <name type="scientific">Violaceomyces palustris</name>
    <dbReference type="NCBI Taxonomy" id="1673888"/>
    <lineage>
        <taxon>Eukaryota</taxon>
        <taxon>Fungi</taxon>
        <taxon>Dikarya</taxon>
        <taxon>Basidiomycota</taxon>
        <taxon>Ustilaginomycotina</taxon>
        <taxon>Ustilaginomycetes</taxon>
        <taxon>Violaceomycetales</taxon>
        <taxon>Violaceomycetaceae</taxon>
        <taxon>Violaceomyces</taxon>
    </lineage>
</organism>
<proteinExistence type="predicted"/>
<evidence type="ECO:0000313" key="2">
    <source>
        <dbReference type="Proteomes" id="UP000245626"/>
    </source>
</evidence>